<evidence type="ECO:0000256" key="7">
    <source>
        <dbReference type="ARBA" id="ARBA00022679"/>
    </source>
</evidence>
<evidence type="ECO:0000313" key="18">
    <source>
        <dbReference type="EMBL" id="CAK7268008.1"/>
    </source>
</evidence>
<accession>A0ABP0DIB1</accession>
<evidence type="ECO:0000256" key="11">
    <source>
        <dbReference type="ARBA" id="ARBA00022989"/>
    </source>
</evidence>
<evidence type="ECO:0000256" key="12">
    <source>
        <dbReference type="ARBA" id="ARBA00023098"/>
    </source>
</evidence>
<evidence type="ECO:0000313" key="19">
    <source>
        <dbReference type="Proteomes" id="UP001642501"/>
    </source>
</evidence>
<evidence type="ECO:0000256" key="9">
    <source>
        <dbReference type="ARBA" id="ARBA00022798"/>
    </source>
</evidence>
<comment type="catalytic activity">
    <reaction evidence="15 16">
        <text>an acyl-CoA + a 1,2-diacyl-sn-glycerol = a triacyl-sn-glycerol + CoA</text>
        <dbReference type="Rhea" id="RHEA:10868"/>
        <dbReference type="ChEBI" id="CHEBI:17815"/>
        <dbReference type="ChEBI" id="CHEBI:57287"/>
        <dbReference type="ChEBI" id="CHEBI:58342"/>
        <dbReference type="ChEBI" id="CHEBI:64615"/>
        <dbReference type="EC" id="2.3.1.20"/>
    </reaction>
</comment>
<keyword evidence="19" id="KW-1185">Reference proteome</keyword>
<comment type="caution">
    <text evidence="16">Lacks conserved residue(s) required for the propagation of feature annotation.</text>
</comment>
<comment type="caution">
    <text evidence="18">The sequence shown here is derived from an EMBL/GenBank/DDBJ whole genome shotgun (WGS) entry which is preliminary data.</text>
</comment>
<feature type="transmembrane region" description="Helical" evidence="16">
    <location>
        <begin position="90"/>
        <end position="108"/>
    </location>
</feature>
<name>A0ABP0DIB1_9PEZI</name>
<comment type="similarity">
    <text evidence="4 16">Belongs to the diacylglycerol acyltransferase family.</text>
</comment>
<keyword evidence="7 18" id="KW-0808">Transferase</keyword>
<keyword evidence="9" id="KW-0319">Glycerol metabolism</keyword>
<keyword evidence="13 16" id="KW-0472">Membrane</keyword>
<evidence type="ECO:0000256" key="3">
    <source>
        <dbReference type="ARBA" id="ARBA00005189"/>
    </source>
</evidence>
<comment type="pathway">
    <text evidence="3">Lipid metabolism.</text>
</comment>
<keyword evidence="10 16" id="KW-0256">Endoplasmic reticulum</keyword>
<feature type="compositionally biased region" description="Polar residues" evidence="17">
    <location>
        <begin position="1"/>
        <end position="10"/>
    </location>
</feature>
<evidence type="ECO:0000256" key="15">
    <source>
        <dbReference type="ARBA" id="ARBA00048109"/>
    </source>
</evidence>
<evidence type="ECO:0000256" key="5">
    <source>
        <dbReference type="ARBA" id="ARBA00013244"/>
    </source>
</evidence>
<dbReference type="InterPro" id="IPR007130">
    <property type="entry name" value="DAGAT"/>
</dbReference>
<evidence type="ECO:0000256" key="6">
    <source>
        <dbReference type="ARBA" id="ARBA00022516"/>
    </source>
</evidence>
<evidence type="ECO:0000256" key="2">
    <source>
        <dbReference type="ARBA" id="ARBA00004771"/>
    </source>
</evidence>
<keyword evidence="14 16" id="KW-0012">Acyltransferase</keyword>
<evidence type="ECO:0000256" key="1">
    <source>
        <dbReference type="ARBA" id="ARBA00004477"/>
    </source>
</evidence>
<evidence type="ECO:0000256" key="17">
    <source>
        <dbReference type="SAM" id="MobiDB-lite"/>
    </source>
</evidence>
<organism evidence="18 19">
    <name type="scientific">Sporothrix epigloea</name>
    <dbReference type="NCBI Taxonomy" id="1892477"/>
    <lineage>
        <taxon>Eukaryota</taxon>
        <taxon>Fungi</taxon>
        <taxon>Dikarya</taxon>
        <taxon>Ascomycota</taxon>
        <taxon>Pezizomycotina</taxon>
        <taxon>Sordariomycetes</taxon>
        <taxon>Sordariomycetidae</taxon>
        <taxon>Ophiostomatales</taxon>
        <taxon>Ophiostomataceae</taxon>
        <taxon>Sporothrix</taxon>
    </lineage>
</organism>
<evidence type="ECO:0000256" key="14">
    <source>
        <dbReference type="ARBA" id="ARBA00023315"/>
    </source>
</evidence>
<comment type="function">
    <text evidence="16">Catalyzes the terminal and only committed step in triacylglycerol synthesis by using diacylglycerol and fatty acyl CoA as substrates.</text>
</comment>
<dbReference type="GO" id="GO:0003846">
    <property type="term" value="F:2-acylglycerol O-acyltransferase activity"/>
    <property type="evidence" value="ECO:0007669"/>
    <property type="project" value="UniProtKB-EC"/>
</dbReference>
<evidence type="ECO:0000256" key="4">
    <source>
        <dbReference type="ARBA" id="ARBA00005420"/>
    </source>
</evidence>
<evidence type="ECO:0000256" key="8">
    <source>
        <dbReference type="ARBA" id="ARBA00022692"/>
    </source>
</evidence>
<gene>
    <name evidence="18" type="primary">DGA1</name>
    <name evidence="18" type="ORF">SEPCBS57363_002880</name>
</gene>
<keyword evidence="11 16" id="KW-1133">Transmembrane helix</keyword>
<keyword evidence="6 16" id="KW-0444">Lipid biosynthesis</keyword>
<proteinExistence type="inferred from homology"/>
<dbReference type="Pfam" id="PF03982">
    <property type="entry name" value="DAGAT"/>
    <property type="match status" value="1"/>
</dbReference>
<sequence>MPGVTLNQELSDAGSGRSDNIRQRKSTSLKAETDMDSSQQQQQQQPRQRVVGEVTQTRTEPTEKRPTEALAKGIRFAPLRVPLRRRKQTFAVLLHCSCLMISIPLFFFCCAIPLAWPIIIPYILWLLMSNASSNGKLRWRSEWFRRLPIWTWFAAYFPAELVKTADLPVNRKYIFGYHPHGIISHGAWAAFGTEALGFRHKFPNITNSLLTLESNFHIPFYREYLLMAGMSSVARESIINLLSRGGPDGKGQGRAVTIVIGGARESLQANPGTMRLVLHGRAGFIKVAMATGADLVPVLGFGEVDLYTQLQGDEHPLLRRFQMHVLKVWKFTLPFMRGRGIFNYDYGLMPYRHPLHIVVGRPIQVTKASSATLDSAEVDRLHGLYCDELRWLWDTYKDKYALDRVEEMQILP</sequence>
<comment type="subcellular location">
    <subcellularLocation>
        <location evidence="1 16">Endoplasmic reticulum membrane</location>
        <topology evidence="1 16">Multi-pass membrane protein</topology>
    </subcellularLocation>
</comment>
<evidence type="ECO:0000256" key="10">
    <source>
        <dbReference type="ARBA" id="ARBA00022824"/>
    </source>
</evidence>
<protein>
    <recommendedName>
        <fullName evidence="5 16">Diacylglycerol O-acyltransferase</fullName>
        <ecNumber evidence="5 16">2.3.1.20</ecNumber>
    </recommendedName>
</protein>
<keyword evidence="12 16" id="KW-0443">Lipid metabolism</keyword>
<dbReference type="PANTHER" id="PTHR12317:SF0">
    <property type="entry name" value="ACYLTRANSFERASE"/>
    <property type="match status" value="1"/>
</dbReference>
<dbReference type="CDD" id="cd07987">
    <property type="entry name" value="LPLAT_MGAT-like"/>
    <property type="match status" value="1"/>
</dbReference>
<dbReference type="EMBL" id="CAWUOM010000041">
    <property type="protein sequence ID" value="CAK7268008.1"/>
    <property type="molecule type" value="Genomic_DNA"/>
</dbReference>
<evidence type="ECO:0000256" key="13">
    <source>
        <dbReference type="ARBA" id="ARBA00023136"/>
    </source>
</evidence>
<feature type="region of interest" description="Disordered" evidence="17">
    <location>
        <begin position="1"/>
        <end position="65"/>
    </location>
</feature>
<dbReference type="Proteomes" id="UP001642501">
    <property type="component" value="Unassembled WGS sequence"/>
</dbReference>
<evidence type="ECO:0000256" key="16">
    <source>
        <dbReference type="RuleBase" id="RU367023"/>
    </source>
</evidence>
<keyword evidence="8 16" id="KW-0812">Transmembrane</keyword>
<comment type="pathway">
    <text evidence="2 16">Glycerolipid metabolism; triacylglycerol biosynthesis.</text>
</comment>
<reference evidence="18 19" key="1">
    <citation type="submission" date="2024-01" db="EMBL/GenBank/DDBJ databases">
        <authorList>
            <person name="Allen C."/>
            <person name="Tagirdzhanova G."/>
        </authorList>
    </citation>
    <scope>NUCLEOTIDE SEQUENCE [LARGE SCALE GENOMIC DNA]</scope>
    <source>
        <strain evidence="18 19">CBS 573.63</strain>
    </source>
</reference>
<dbReference type="PANTHER" id="PTHR12317">
    <property type="entry name" value="DIACYLGLYCEROL O-ACYLTRANSFERASE"/>
    <property type="match status" value="1"/>
</dbReference>
<dbReference type="EC" id="2.3.1.20" evidence="5 16"/>